<dbReference type="Pfam" id="PF00339">
    <property type="entry name" value="Arrestin_N"/>
    <property type="match status" value="1"/>
</dbReference>
<dbReference type="InterPro" id="IPR014756">
    <property type="entry name" value="Ig_E-set"/>
</dbReference>
<organism evidence="4 5">
    <name type="scientific">Armadillidium nasatum</name>
    <dbReference type="NCBI Taxonomy" id="96803"/>
    <lineage>
        <taxon>Eukaryota</taxon>
        <taxon>Metazoa</taxon>
        <taxon>Ecdysozoa</taxon>
        <taxon>Arthropoda</taxon>
        <taxon>Crustacea</taxon>
        <taxon>Multicrustacea</taxon>
        <taxon>Malacostraca</taxon>
        <taxon>Eumalacostraca</taxon>
        <taxon>Peracarida</taxon>
        <taxon>Isopoda</taxon>
        <taxon>Oniscidea</taxon>
        <taxon>Crinocheta</taxon>
        <taxon>Armadillidiidae</taxon>
        <taxon>Armadillidium</taxon>
    </lineage>
</organism>
<evidence type="ECO:0000259" key="3">
    <source>
        <dbReference type="SMART" id="SM01017"/>
    </source>
</evidence>
<dbReference type="InterPro" id="IPR017864">
    <property type="entry name" value="Arrestin_CS"/>
</dbReference>
<dbReference type="GO" id="GO:0005737">
    <property type="term" value="C:cytoplasm"/>
    <property type="evidence" value="ECO:0007669"/>
    <property type="project" value="TreeGrafter"/>
</dbReference>
<dbReference type="AlphaFoldDB" id="A0A5N5T7P9"/>
<dbReference type="OrthoDB" id="298939at2759"/>
<comment type="caution">
    <text evidence="4">The sequence shown here is derived from an EMBL/GenBank/DDBJ whole genome shotgun (WGS) entry which is preliminary data.</text>
</comment>
<dbReference type="GO" id="GO:0001664">
    <property type="term" value="F:G protein-coupled receptor binding"/>
    <property type="evidence" value="ECO:0007669"/>
    <property type="project" value="TreeGrafter"/>
</dbReference>
<protein>
    <submittedName>
        <fullName evidence="4">Arrestin-like protein</fullName>
    </submittedName>
</protein>
<gene>
    <name evidence="4" type="primary">ARRH_2</name>
    <name evidence="4" type="ORF">Anas_12456</name>
</gene>
<name>A0A5N5T7P9_9CRUS</name>
<dbReference type="GO" id="GO:0016060">
    <property type="term" value="P:negative regulation of phospholipase C-activating phototransduction signaling pathway"/>
    <property type="evidence" value="ECO:0007669"/>
    <property type="project" value="UniProtKB-ARBA"/>
</dbReference>
<evidence type="ECO:0000256" key="1">
    <source>
        <dbReference type="ARBA" id="ARBA00005298"/>
    </source>
</evidence>
<dbReference type="GO" id="GO:0045494">
    <property type="term" value="P:photoreceptor cell maintenance"/>
    <property type="evidence" value="ECO:0007669"/>
    <property type="project" value="UniProtKB-ARBA"/>
</dbReference>
<dbReference type="InterPro" id="IPR011021">
    <property type="entry name" value="Arrestin-like_N"/>
</dbReference>
<dbReference type="PROSITE" id="PS00295">
    <property type="entry name" value="ARRESTINS"/>
    <property type="match status" value="1"/>
</dbReference>
<keyword evidence="2" id="KW-0716">Sensory transduction</keyword>
<dbReference type="SUPFAM" id="SSF81296">
    <property type="entry name" value="E set domains"/>
    <property type="match status" value="2"/>
</dbReference>
<evidence type="ECO:0000256" key="2">
    <source>
        <dbReference type="ARBA" id="ARBA00022606"/>
    </source>
</evidence>
<comment type="similarity">
    <text evidence="1">Belongs to the arrestin family.</text>
</comment>
<dbReference type="PRINTS" id="PR00309">
    <property type="entry name" value="ARRESTIN"/>
</dbReference>
<evidence type="ECO:0000313" key="4">
    <source>
        <dbReference type="EMBL" id="KAB7502297.1"/>
    </source>
</evidence>
<dbReference type="GO" id="GO:0007608">
    <property type="term" value="P:sensory perception of smell"/>
    <property type="evidence" value="ECO:0007669"/>
    <property type="project" value="UniProtKB-ARBA"/>
</dbReference>
<reference evidence="4 5" key="1">
    <citation type="journal article" date="2019" name="PLoS Biol.">
        <title>Sex chromosomes control vertical transmission of feminizing Wolbachia symbionts in an isopod.</title>
        <authorList>
            <person name="Becking T."/>
            <person name="Chebbi M.A."/>
            <person name="Giraud I."/>
            <person name="Moumen B."/>
            <person name="Laverre T."/>
            <person name="Caubet Y."/>
            <person name="Peccoud J."/>
            <person name="Gilbert C."/>
            <person name="Cordaux R."/>
        </authorList>
    </citation>
    <scope>NUCLEOTIDE SEQUENCE [LARGE SCALE GENOMIC DNA]</scope>
    <source>
        <strain evidence="4">ANa2</strain>
        <tissue evidence="4">Whole body excluding digestive tract and cuticle</tissue>
    </source>
</reference>
<feature type="domain" description="Arrestin C-terminal-like" evidence="3">
    <location>
        <begin position="254"/>
        <end position="387"/>
    </location>
</feature>
<dbReference type="PANTHER" id="PTHR11792:SF16">
    <property type="entry name" value="PHOSRESTIN-2"/>
    <property type="match status" value="1"/>
</dbReference>
<dbReference type="Proteomes" id="UP000326759">
    <property type="component" value="Unassembled WGS sequence"/>
</dbReference>
<keyword evidence="5" id="KW-1185">Reference proteome</keyword>
<accession>A0A5N5T7P9</accession>
<dbReference type="Gene3D" id="2.60.40.640">
    <property type="match status" value="2"/>
</dbReference>
<dbReference type="InterPro" id="IPR014753">
    <property type="entry name" value="Arrestin_N"/>
</dbReference>
<dbReference type="Pfam" id="PF02752">
    <property type="entry name" value="Arrestin_C"/>
    <property type="match status" value="1"/>
</dbReference>
<sequence>MFTLDSVTIPSLRASQLIATYPDMKVYPVHRLNDMCVGFCNPIIKRSQLWSYDIKRHKRLPTLLFFSSSFTKIPLIYFKMVVQFKVFKKSSPNDKITLYMGHGIFVVDTDYLQGRKVFGQLVCSFRYGREDDEVMGLKFQKDLYLASEQIYPPRDVEPTKLQERLIKKLGGNAFPFTFNMPPIAPPSVTIQPGPDSEGKPAGVEYYIKIFVGDDEEDRAHKRSTILMNIRRIQFAPAKAGHKPCTMVRKDFMLSPGELEMEASLDKQLYYHGDQIAVNISIRNHSNKVVKKIKASVQQSTEICLFSGGQYRCAVASVETQEGCPVEPGSTLQKGLVLVTSFVKLKDPDNRDVFGMIISYSVKVKLFLGAMGGEVTAELPFVLMNPKPDLRKLMRADSQAQVEAFRSESFAASCDLGE</sequence>
<evidence type="ECO:0000313" key="5">
    <source>
        <dbReference type="Proteomes" id="UP000326759"/>
    </source>
</evidence>
<dbReference type="GO" id="GO:0002031">
    <property type="term" value="P:G protein-coupled receptor internalization"/>
    <property type="evidence" value="ECO:0007669"/>
    <property type="project" value="TreeGrafter"/>
</dbReference>
<dbReference type="SMART" id="SM01017">
    <property type="entry name" value="Arrestin_C"/>
    <property type="match status" value="1"/>
</dbReference>
<dbReference type="InterPro" id="IPR011022">
    <property type="entry name" value="Arrestin_C-like"/>
</dbReference>
<proteinExistence type="inferred from homology"/>
<dbReference type="GO" id="GO:0007165">
    <property type="term" value="P:signal transduction"/>
    <property type="evidence" value="ECO:0007669"/>
    <property type="project" value="InterPro"/>
</dbReference>
<dbReference type="Gene3D" id="2.60.40.840">
    <property type="match status" value="1"/>
</dbReference>
<dbReference type="EMBL" id="SEYY01007993">
    <property type="protein sequence ID" value="KAB7502297.1"/>
    <property type="molecule type" value="Genomic_DNA"/>
</dbReference>
<dbReference type="PANTHER" id="PTHR11792">
    <property type="entry name" value="ARRESTIN"/>
    <property type="match status" value="1"/>
</dbReference>
<dbReference type="InterPro" id="IPR014752">
    <property type="entry name" value="Arrestin-like_C"/>
</dbReference>
<dbReference type="FunFam" id="2.60.40.840:FF:000002">
    <property type="entry name" value="Arrestin 3"/>
    <property type="match status" value="1"/>
</dbReference>
<dbReference type="InterPro" id="IPR000698">
    <property type="entry name" value="Arrestin"/>
</dbReference>